<sequence length="369" mass="41082">MAVNHLCQWQYLRFQLSHPSAPACRYLSPTRSKSSTSSTAKVNCSAAPSSSPMDSHNEGRKKFMEFPYASGPVRQLMVDLVSTVENTLDSQLLPCTLPPDVQYYENQNGTAQASLQIRSGLKSSLLPKHKKQMIQNLLGSSVTFKFEAYMVFNNLMIMDACQIDFILGSWVHSELPTGAALNITSLSAYLNSSTDAPNLLIELIQSSPTSLVLILDLPPRKDLVLHPDYLHTFYESTRLDEYRQMLEKVPEVRPYFSSSLYLRCVVSPSAIMVRVDTETETGAGESTRLDYIITNHVHPVAKQVIGIWLNQCACGGRHVGESDKAYLEKRDGLIKNKTIEIDLGSSFPRLFGPQVASRVLGEIQKVFTA</sequence>
<protein>
    <recommendedName>
        <fullName evidence="4">Red chlorophyll catabolite reductase</fullName>
    </recommendedName>
</protein>
<organism evidence="2 3">
    <name type="scientific">Citrus x changshan-huyou</name>
    <dbReference type="NCBI Taxonomy" id="2935761"/>
    <lineage>
        <taxon>Eukaryota</taxon>
        <taxon>Viridiplantae</taxon>
        <taxon>Streptophyta</taxon>
        <taxon>Embryophyta</taxon>
        <taxon>Tracheophyta</taxon>
        <taxon>Spermatophyta</taxon>
        <taxon>Magnoliopsida</taxon>
        <taxon>eudicotyledons</taxon>
        <taxon>Gunneridae</taxon>
        <taxon>Pentapetalae</taxon>
        <taxon>rosids</taxon>
        <taxon>malvids</taxon>
        <taxon>Sapindales</taxon>
        <taxon>Rutaceae</taxon>
        <taxon>Aurantioideae</taxon>
        <taxon>Citrus</taxon>
    </lineage>
</organism>
<dbReference type="GO" id="GO:0009507">
    <property type="term" value="C:chloroplast"/>
    <property type="evidence" value="ECO:0007669"/>
    <property type="project" value="TreeGrafter"/>
</dbReference>
<dbReference type="PANTHER" id="PTHR34685">
    <property type="entry name" value="RED CHLOROPHYLL CATABOLITE REDUCTASE, CHLOROPLASTIC"/>
    <property type="match status" value="1"/>
</dbReference>
<dbReference type="GO" id="GO:0015996">
    <property type="term" value="P:chlorophyll catabolic process"/>
    <property type="evidence" value="ECO:0007669"/>
    <property type="project" value="TreeGrafter"/>
</dbReference>
<proteinExistence type="predicted"/>
<dbReference type="EMBL" id="JBCGBO010000001">
    <property type="protein sequence ID" value="KAK9228282.1"/>
    <property type="molecule type" value="Genomic_DNA"/>
</dbReference>
<feature type="compositionally biased region" description="Low complexity" evidence="1">
    <location>
        <begin position="28"/>
        <end position="39"/>
    </location>
</feature>
<dbReference type="GO" id="GO:0051743">
    <property type="term" value="F:red chlorophyll catabolite reductase activity"/>
    <property type="evidence" value="ECO:0007669"/>
    <property type="project" value="InterPro"/>
</dbReference>
<comment type="caution">
    <text evidence="2">The sequence shown here is derived from an EMBL/GenBank/DDBJ whole genome shotgun (WGS) entry which is preliminary data.</text>
</comment>
<feature type="compositionally biased region" description="Polar residues" evidence="1">
    <location>
        <begin position="40"/>
        <end position="54"/>
    </location>
</feature>
<reference evidence="2 3" key="1">
    <citation type="submission" date="2024-05" db="EMBL/GenBank/DDBJ databases">
        <title>Haplotype-resolved chromosome-level genome assembly of Huyou (Citrus changshanensis).</title>
        <authorList>
            <person name="Miao C."/>
            <person name="Chen W."/>
            <person name="Wu Y."/>
            <person name="Wang L."/>
            <person name="Zhao S."/>
            <person name="Grierson D."/>
            <person name="Xu C."/>
            <person name="Chen K."/>
        </authorList>
    </citation>
    <scope>NUCLEOTIDE SEQUENCE [LARGE SCALE GENOMIC DNA]</scope>
    <source>
        <strain evidence="2">01-14</strain>
        <tissue evidence="2">Leaf</tissue>
    </source>
</reference>
<name>A0AAP0QV54_9ROSI</name>
<dbReference type="PANTHER" id="PTHR34685:SF2">
    <property type="entry name" value="RED CHLOROPHYLL CATABOLITE REDUCTASE, CHLOROPLASTIC"/>
    <property type="match status" value="1"/>
</dbReference>
<accession>A0AAP0QV54</accession>
<dbReference type="Gene3D" id="3.40.1500.20">
    <property type="match status" value="2"/>
</dbReference>
<gene>
    <name evidence="2" type="ORF">WN944_021231</name>
</gene>
<dbReference type="InterPro" id="IPR009439">
    <property type="entry name" value="RCC_reductase"/>
</dbReference>
<evidence type="ECO:0000313" key="2">
    <source>
        <dbReference type="EMBL" id="KAK9228282.1"/>
    </source>
</evidence>
<dbReference type="Pfam" id="PF06405">
    <property type="entry name" value="RCC_reductase"/>
    <property type="match status" value="2"/>
</dbReference>
<evidence type="ECO:0000256" key="1">
    <source>
        <dbReference type="SAM" id="MobiDB-lite"/>
    </source>
</evidence>
<keyword evidence="3" id="KW-1185">Reference proteome</keyword>
<evidence type="ECO:0008006" key="4">
    <source>
        <dbReference type="Google" id="ProtNLM"/>
    </source>
</evidence>
<feature type="region of interest" description="Disordered" evidence="1">
    <location>
        <begin position="26"/>
        <end position="58"/>
    </location>
</feature>
<evidence type="ECO:0000313" key="3">
    <source>
        <dbReference type="Proteomes" id="UP001428341"/>
    </source>
</evidence>
<dbReference type="Proteomes" id="UP001428341">
    <property type="component" value="Unassembled WGS sequence"/>
</dbReference>
<dbReference type="AlphaFoldDB" id="A0AAP0QV54"/>